<reference evidence="12 13" key="1">
    <citation type="submission" date="2019-02" db="EMBL/GenBank/DDBJ databases">
        <title>Hyunsoonleella sp., isolated from marine sediment.</title>
        <authorList>
            <person name="Liu B.-T."/>
        </authorList>
    </citation>
    <scope>NUCLEOTIDE SEQUENCE [LARGE SCALE GENOMIC DNA]</scope>
    <source>
        <strain evidence="12 13">T58</strain>
    </source>
</reference>
<evidence type="ECO:0000256" key="6">
    <source>
        <dbReference type="ARBA" id="ARBA00022777"/>
    </source>
</evidence>
<keyword evidence="5" id="KW-0547">Nucleotide-binding</keyword>
<dbReference type="PANTHER" id="PTHR41523">
    <property type="entry name" value="TWO-COMPONENT SYSTEM SENSOR PROTEIN"/>
    <property type="match status" value="1"/>
</dbReference>
<dbReference type="InterPro" id="IPR005467">
    <property type="entry name" value="His_kinase_dom"/>
</dbReference>
<dbReference type="SUPFAM" id="SSF48452">
    <property type="entry name" value="TPR-like"/>
    <property type="match status" value="2"/>
</dbReference>
<feature type="domain" description="Histidine kinase" evidence="11">
    <location>
        <begin position="435"/>
        <end position="629"/>
    </location>
</feature>
<dbReference type="InterPro" id="IPR036890">
    <property type="entry name" value="HATPase_C_sf"/>
</dbReference>
<organism evidence="12 13">
    <name type="scientific">Hyunsoonleella flava</name>
    <dbReference type="NCBI Taxonomy" id="2527939"/>
    <lineage>
        <taxon>Bacteria</taxon>
        <taxon>Pseudomonadati</taxon>
        <taxon>Bacteroidota</taxon>
        <taxon>Flavobacteriia</taxon>
        <taxon>Flavobacteriales</taxon>
        <taxon>Flavobacteriaceae</taxon>
    </lineage>
</organism>
<dbReference type="GO" id="GO:0004673">
    <property type="term" value="F:protein histidine kinase activity"/>
    <property type="evidence" value="ECO:0007669"/>
    <property type="project" value="UniProtKB-EC"/>
</dbReference>
<dbReference type="InterPro" id="IPR019734">
    <property type="entry name" value="TPR_rpt"/>
</dbReference>
<evidence type="ECO:0000256" key="1">
    <source>
        <dbReference type="ARBA" id="ARBA00000085"/>
    </source>
</evidence>
<evidence type="ECO:0000256" key="2">
    <source>
        <dbReference type="ARBA" id="ARBA00012438"/>
    </source>
</evidence>
<dbReference type="EMBL" id="SIRT01000001">
    <property type="protein sequence ID" value="TBN06392.1"/>
    <property type="molecule type" value="Genomic_DNA"/>
</dbReference>
<evidence type="ECO:0000256" key="8">
    <source>
        <dbReference type="PROSITE-ProRule" id="PRU00339"/>
    </source>
</evidence>
<feature type="signal peptide" evidence="10">
    <location>
        <begin position="1"/>
        <end position="22"/>
    </location>
</feature>
<sequence>MIKTIITSLVACFLICTGFSQNTTLNLENAKTVPIDSCMSWMRTHAYTGKDLDHFHSIALQTLQRSLKTKNAKLIAEVHEEIANWHGYNGTFSPDSIVHHSEKALENYIKIDDKKKIADTYRTLSIDYLNVRELDKAQDALFKAIHLYEAMDDEAGLGTSYRSLGVLYEVMEEPEKSIEYINKAIPILEKTKNYASVAIAQFSLIKGYGELGEFEKAYKAADYCLEIIRSKASEEIFIPVRAHSYRGEVYVKAKDYDNALKDFIKAWELCSANIGEERCATYETEIGQVYLLQNEYEKALKHLYAGVMAYEKKGSNTMITQYQDLAECYEKLGDFKNALHYRNIAYNNKIDNLEAKIENIEAETIVKYETDKKDEAIASQAALIEQKTKTQNLFIAVAILLGLLLLSLFYFFNKNKKATKIIRAKNAENELLLKEIHHRVKNNLEMVKSLIALQSAQIEEGATRDAMIASQNRVQSMGIIHQKLYQGENLGSIEMKDYFINLSEGILDTFDADDKVSIKCAMDNLNLDVDTAVPIGLIVNELLTNALKYAFPEKDNGEISISLKKTDNNLLKLIVADNGVGKTKGLAPKGTGFGSQLVSLLTQQLNGKMVEKSESGTLVEFVFSLDTAA</sequence>
<dbReference type="Pfam" id="PF13424">
    <property type="entry name" value="TPR_12"/>
    <property type="match status" value="1"/>
</dbReference>
<dbReference type="SMART" id="SM00028">
    <property type="entry name" value="TPR"/>
    <property type="match status" value="6"/>
</dbReference>
<keyword evidence="7" id="KW-0067">ATP-binding</keyword>
<dbReference type="Proteomes" id="UP000291142">
    <property type="component" value="Unassembled WGS sequence"/>
</dbReference>
<dbReference type="SUPFAM" id="SSF55874">
    <property type="entry name" value="ATPase domain of HSP90 chaperone/DNA topoisomerase II/histidine kinase"/>
    <property type="match status" value="1"/>
</dbReference>
<keyword evidence="4" id="KW-0808">Transferase</keyword>
<dbReference type="Gene3D" id="3.30.450.20">
    <property type="entry name" value="PAS domain"/>
    <property type="match status" value="1"/>
</dbReference>
<evidence type="ECO:0000256" key="10">
    <source>
        <dbReference type="SAM" id="SignalP"/>
    </source>
</evidence>
<comment type="caution">
    <text evidence="12">The sequence shown here is derived from an EMBL/GenBank/DDBJ whole genome shotgun (WGS) entry which is preliminary data.</text>
</comment>
<dbReference type="Pfam" id="PF07568">
    <property type="entry name" value="HisKA_2"/>
    <property type="match status" value="1"/>
</dbReference>
<dbReference type="PROSITE" id="PS50109">
    <property type="entry name" value="HIS_KIN"/>
    <property type="match status" value="1"/>
</dbReference>
<keyword evidence="9" id="KW-1133">Transmembrane helix</keyword>
<dbReference type="Pfam" id="PF02518">
    <property type="entry name" value="HATPase_c"/>
    <property type="match status" value="1"/>
</dbReference>
<dbReference type="Gene3D" id="3.30.565.10">
    <property type="entry name" value="Histidine kinase-like ATPase, C-terminal domain"/>
    <property type="match status" value="1"/>
</dbReference>
<evidence type="ECO:0000256" key="7">
    <source>
        <dbReference type="ARBA" id="ARBA00022840"/>
    </source>
</evidence>
<dbReference type="EC" id="2.7.13.3" evidence="2"/>
<keyword evidence="8" id="KW-0802">TPR repeat</keyword>
<dbReference type="InterPro" id="IPR011990">
    <property type="entry name" value="TPR-like_helical_dom_sf"/>
</dbReference>
<protein>
    <recommendedName>
        <fullName evidence="2">histidine kinase</fullName>
        <ecNumber evidence="2">2.7.13.3</ecNumber>
    </recommendedName>
</protein>
<dbReference type="OrthoDB" id="9767435at2"/>
<dbReference type="GO" id="GO:0005524">
    <property type="term" value="F:ATP binding"/>
    <property type="evidence" value="ECO:0007669"/>
    <property type="project" value="UniProtKB-KW"/>
</dbReference>
<name>A0A4Q9FHI5_9FLAO</name>
<feature type="chain" id="PRO_5020334062" description="histidine kinase" evidence="10">
    <location>
        <begin position="23"/>
        <end position="629"/>
    </location>
</feature>
<keyword evidence="9" id="KW-0472">Membrane</keyword>
<evidence type="ECO:0000256" key="4">
    <source>
        <dbReference type="ARBA" id="ARBA00022679"/>
    </source>
</evidence>
<feature type="transmembrane region" description="Helical" evidence="9">
    <location>
        <begin position="393"/>
        <end position="413"/>
    </location>
</feature>
<dbReference type="Gene3D" id="1.25.40.10">
    <property type="entry name" value="Tetratricopeptide repeat domain"/>
    <property type="match status" value="2"/>
</dbReference>
<keyword evidence="6" id="KW-0418">Kinase</keyword>
<evidence type="ECO:0000256" key="3">
    <source>
        <dbReference type="ARBA" id="ARBA00022553"/>
    </source>
</evidence>
<keyword evidence="3" id="KW-0597">Phosphoprotein</keyword>
<evidence type="ECO:0000256" key="9">
    <source>
        <dbReference type="SAM" id="Phobius"/>
    </source>
</evidence>
<evidence type="ECO:0000256" key="5">
    <source>
        <dbReference type="ARBA" id="ARBA00022741"/>
    </source>
</evidence>
<keyword evidence="10" id="KW-0732">Signal</keyword>
<evidence type="ECO:0000313" key="13">
    <source>
        <dbReference type="Proteomes" id="UP000291142"/>
    </source>
</evidence>
<keyword evidence="9" id="KW-0812">Transmembrane</keyword>
<proteinExistence type="predicted"/>
<dbReference type="RefSeq" id="WP_130962382.1">
    <property type="nucleotide sequence ID" value="NZ_SIRT01000001.1"/>
</dbReference>
<evidence type="ECO:0000259" key="11">
    <source>
        <dbReference type="PROSITE" id="PS50109"/>
    </source>
</evidence>
<comment type="catalytic activity">
    <reaction evidence="1">
        <text>ATP + protein L-histidine = ADP + protein N-phospho-L-histidine.</text>
        <dbReference type="EC" id="2.7.13.3"/>
    </reaction>
</comment>
<dbReference type="InterPro" id="IPR003594">
    <property type="entry name" value="HATPase_dom"/>
</dbReference>
<gene>
    <name evidence="12" type="ORF">EYD45_00455</name>
</gene>
<feature type="repeat" description="TPR" evidence="8">
    <location>
        <begin position="240"/>
        <end position="273"/>
    </location>
</feature>
<dbReference type="PANTHER" id="PTHR41523:SF8">
    <property type="entry name" value="ETHYLENE RESPONSE SENSOR PROTEIN"/>
    <property type="match status" value="1"/>
</dbReference>
<accession>A0A4Q9FHI5</accession>
<dbReference type="AlphaFoldDB" id="A0A4Q9FHI5"/>
<evidence type="ECO:0000313" key="12">
    <source>
        <dbReference type="EMBL" id="TBN06392.1"/>
    </source>
</evidence>
<keyword evidence="13" id="KW-1185">Reference proteome</keyword>
<dbReference type="SMART" id="SM00387">
    <property type="entry name" value="HATPase_c"/>
    <property type="match status" value="1"/>
</dbReference>
<dbReference type="PROSITE" id="PS50005">
    <property type="entry name" value="TPR"/>
    <property type="match status" value="1"/>
</dbReference>
<dbReference type="InterPro" id="IPR011495">
    <property type="entry name" value="Sig_transdc_His_kin_sub2_dim/P"/>
</dbReference>